<dbReference type="InterPro" id="IPR051579">
    <property type="entry name" value="DDR_Transcriptional_Reg"/>
</dbReference>
<feature type="compositionally biased region" description="Low complexity" evidence="4">
    <location>
        <begin position="1715"/>
        <end position="1732"/>
    </location>
</feature>
<comment type="subcellular location">
    <subcellularLocation>
        <location evidence="1">Nucleus</location>
    </subcellularLocation>
</comment>
<feature type="compositionally biased region" description="Basic and acidic residues" evidence="4">
    <location>
        <begin position="182"/>
        <end position="194"/>
    </location>
</feature>
<feature type="compositionally biased region" description="Polar residues" evidence="4">
    <location>
        <begin position="210"/>
        <end position="221"/>
    </location>
</feature>
<dbReference type="OrthoDB" id="5408934at2759"/>
<feature type="compositionally biased region" description="Low complexity" evidence="4">
    <location>
        <begin position="534"/>
        <end position="545"/>
    </location>
</feature>
<accession>A0A9P4N7D2</accession>
<keyword evidence="3" id="KW-0539">Nucleus</keyword>
<dbReference type="GO" id="GO:0006974">
    <property type="term" value="P:DNA damage response"/>
    <property type="evidence" value="ECO:0007669"/>
    <property type="project" value="UniProtKB-KW"/>
</dbReference>
<evidence type="ECO:0000256" key="4">
    <source>
        <dbReference type="SAM" id="MobiDB-lite"/>
    </source>
</evidence>
<evidence type="ECO:0000313" key="8">
    <source>
        <dbReference type="EMBL" id="KAF2261776.1"/>
    </source>
</evidence>
<keyword evidence="2" id="KW-0227">DNA damage</keyword>
<feature type="compositionally biased region" description="Basic residues" evidence="4">
    <location>
        <begin position="1238"/>
        <end position="1247"/>
    </location>
</feature>
<feature type="compositionally biased region" description="Basic and acidic residues" evidence="4">
    <location>
        <begin position="409"/>
        <end position="421"/>
    </location>
</feature>
<feature type="compositionally biased region" description="Polar residues" evidence="4">
    <location>
        <begin position="1173"/>
        <end position="1185"/>
    </location>
</feature>
<keyword evidence="9" id="KW-1185">Reference proteome</keyword>
<dbReference type="PANTHER" id="PTHR23196:SF1">
    <property type="entry name" value="PAX-INTERACTING PROTEIN 1"/>
    <property type="match status" value="1"/>
</dbReference>
<gene>
    <name evidence="8" type="ORF">CC78DRAFT_607206</name>
</gene>
<dbReference type="GO" id="GO:0035861">
    <property type="term" value="C:site of double-strand break"/>
    <property type="evidence" value="ECO:0007669"/>
    <property type="project" value="TreeGrafter"/>
</dbReference>
<dbReference type="Proteomes" id="UP000800093">
    <property type="component" value="Unassembled WGS sequence"/>
</dbReference>
<dbReference type="InterPro" id="IPR056223">
    <property type="entry name" value="PH_24"/>
</dbReference>
<feature type="compositionally biased region" description="Low complexity" evidence="4">
    <location>
        <begin position="1248"/>
        <end position="1263"/>
    </location>
</feature>
<feature type="region of interest" description="Disordered" evidence="4">
    <location>
        <begin position="1707"/>
        <end position="1747"/>
    </location>
</feature>
<evidence type="ECO:0000259" key="5">
    <source>
        <dbReference type="Pfam" id="PF24340"/>
    </source>
</evidence>
<feature type="compositionally biased region" description="Basic and acidic residues" evidence="4">
    <location>
        <begin position="307"/>
        <end position="333"/>
    </location>
</feature>
<feature type="domain" description="DBL homology" evidence="5">
    <location>
        <begin position="681"/>
        <end position="894"/>
    </location>
</feature>
<feature type="compositionally biased region" description="Low complexity" evidence="4">
    <location>
        <begin position="1122"/>
        <end position="1133"/>
    </location>
</feature>
<feature type="compositionally biased region" description="Basic and acidic residues" evidence="4">
    <location>
        <begin position="1290"/>
        <end position="1302"/>
    </location>
</feature>
<sequence>MPVSPLPRNPRHSLRQKDATPNKSNAANGKQTAMKGADFGKAIGIDKPANVRSKIAKWQADLAAEDSGVENVVASATEDDVTAAPSPKPQSTPKARLLGEKPSPNPAHTPSKSTEALPELPKSAKKPPGHNKLDDDVRLASAPKKRVVSDSHWRTQKSPPKDAANRPSPRPLPTAWVRPALKRAEPSSESKETKTSTPSRPELKPKIIFTSKSTGQRTRMQNQRRRSQPSSTGNDERPTSSGSGSAKGVKAENDGPVAPSSPPLNDKFETVRIRRRRRANTSPRGSLSAEDNTPIRRRTRRRSGTSSRDESADELRIESKPSGLDAHHDDGIRERRKSVHRRDHSSTSLDEKPKDSVSTGRQRSHRKSHQYEPQEEISALPPEPTVLETPPKSFGSRLEAWLQTTPDPFVDHDTRTRRSSKETTSTLEPSRKSDKSEPTASTVTKDTSVDDVEERKSSSRRRTRTRGASIKVDMQEPGDKAFAATPDGSTNVPKTAKDDDTPTQTLKRRGAQRAQRSPTKERAASLPIEPTSNDGDVASSVPSSSIDASAVELEKVSLRPRPDTLAIRRMFPSTGKRLSTIASVETFTTKLQSPPSEVEGPEVVGSILEVSGPSKAAQDAPTSEVGKQLNADNLTTLSRRSTKRTRLASHADLMSVLSMPRAGTKSIISARSIRTNRSRLATATIDEIMSELSSDETKYMRELRTLVDGVIPVLLSCVLSKSDSAVAAGLFSRSASKTDPSSITKPIIDMGIALERMKSLHRRIPKDNPLAFLSWAQTAQKVYSDYIDVWRLGFQDVVVNLAPADEDPFTPAKIVNGPDDAAPWDEGLSRNAEGYVVNGDGERVDVAYMLKRPLVRLKYLAKTLKGINQKSPSDQAEKVSNTFQDLVVAARKRSNEERARLEDEAAASIDPTRARDPRSLAPLAGVRIDPARCVRARDHFDMHLYHSSGQEVSCRVELLLRDDQPRIGSGGDLLFCEVTDSGRWLLLPPVQQSRVSARNGDLQGEIIVMIRGYHSDSSEWSEVMSLNVDDEQVGFEWVQMLGLQPIPPQLSELNRDPNILNKTPRPTSSHASSSLLSAATGSTPPQKSRTPSPHEIEIPIGEQAGSASKVWAYDTPERRSKSPQISPITPPSSDNSILKRQSSPSPISPPSPFEALSQAEDGVQNTPPRPASQYGNDQQEQTPRSLNEAIMMAGNGSPISLKRTRAKRLSKNPPSPTTTRPSRQITLDDPEPPEDNKTRKKLTKRNRSGQPNPSASSSLSQPSKGFSVWMPSSDVECSDESDEDAQPVARVHESSKRPEVQRRTSSVPSMDMPTIPKIRKTSQPTTPVKQVEIVDTEELPAFDPAKKDIKAQDDDDMPPPVPPHRSPSPASPITLKGSHTPVFTPSLPAFKTKRRSSSPLKHEYEPSTATESSSESEEEPSADEDISLTSESSEDELEDDVPTPLMPVGQSTRFPKVSPPASIYTLPNGTITPSQSASNTPYRAVPQGSGVASKSVASIFSWLDSGRWDSLHPSECSIVVTPGKLEVYELSAAHSKPLLADGDEIIQPGGKRPLIAVELTPLVPLRKSTAIDITIRSPPTPESRIKSGNHIMLRSRNPSECSELYAMINHSRINNPTYIALQNARGPYGQTSWAEIMDRQNAARSNTGSSGGWFAGTLGRRSSYRKTSTRAASISAATESSVGTMNTALRSALGRFSFGKNGRFNIRSSTLGSRSNNSFDTGSSGSGTSTPPNFEPGRAQGAPAGITNTKCRLYERDSFSSRWRDMGSARLTIMLPDASKRLSTIREGKGSPGTRDPMQEKRIVVLGKTKGETLLDVTLGESCFERVARSGIAVSVWEDVFGSTGVAGTVPAVGGVSGARARVFMIQMKSEREAAYSFSLLGKLRY</sequence>
<dbReference type="EMBL" id="ML986650">
    <property type="protein sequence ID" value="KAF2261776.1"/>
    <property type="molecule type" value="Genomic_DNA"/>
</dbReference>
<feature type="domain" description="PH" evidence="7">
    <location>
        <begin position="1489"/>
        <end position="1626"/>
    </location>
</feature>
<feature type="compositionally biased region" description="Basic and acidic residues" evidence="4">
    <location>
        <begin position="147"/>
        <end position="164"/>
    </location>
</feature>
<dbReference type="PANTHER" id="PTHR23196">
    <property type="entry name" value="PAX TRANSCRIPTION ACTIVATION DOMAIN INTERACTING PROTEIN"/>
    <property type="match status" value="1"/>
</dbReference>
<feature type="region of interest" description="Disordered" evidence="4">
    <location>
        <begin position="1"/>
        <end position="49"/>
    </location>
</feature>
<evidence type="ECO:0000256" key="3">
    <source>
        <dbReference type="ARBA" id="ARBA00023242"/>
    </source>
</evidence>
<feature type="region of interest" description="Disordered" evidence="4">
    <location>
        <begin position="64"/>
        <end position="545"/>
    </location>
</feature>
<feature type="compositionally biased region" description="Basic residues" evidence="4">
    <location>
        <begin position="334"/>
        <end position="343"/>
    </location>
</feature>
<feature type="domain" description="PH" evidence="6">
    <location>
        <begin position="907"/>
        <end position="1049"/>
    </location>
</feature>
<proteinExistence type="predicted"/>
<dbReference type="Pfam" id="PF24345">
    <property type="entry name" value="PH_24"/>
    <property type="match status" value="1"/>
</dbReference>
<name>A0A9P4N7D2_9PLEO</name>
<evidence type="ECO:0000256" key="2">
    <source>
        <dbReference type="ARBA" id="ARBA00022763"/>
    </source>
</evidence>
<feature type="compositionally biased region" description="Acidic residues" evidence="4">
    <location>
        <begin position="1276"/>
        <end position="1285"/>
    </location>
</feature>
<feature type="compositionally biased region" description="Pro residues" evidence="4">
    <location>
        <begin position="1358"/>
        <end position="1370"/>
    </location>
</feature>
<comment type="caution">
    <text evidence="8">The sequence shown here is derived from an EMBL/GenBank/DDBJ whole genome shotgun (WGS) entry which is preliminary data.</text>
</comment>
<evidence type="ECO:0000259" key="7">
    <source>
        <dbReference type="Pfam" id="PF24345"/>
    </source>
</evidence>
<reference evidence="9" key="1">
    <citation type="journal article" date="2020" name="Stud. Mycol.">
        <title>101 Dothideomycetes genomes: A test case for predicting lifestyles and emergence of pathogens.</title>
        <authorList>
            <person name="Haridas S."/>
            <person name="Albert R."/>
            <person name="Binder M."/>
            <person name="Bloem J."/>
            <person name="LaButti K."/>
            <person name="Salamov A."/>
            <person name="Andreopoulos B."/>
            <person name="Baker S."/>
            <person name="Barry K."/>
            <person name="Bills G."/>
            <person name="Bluhm B."/>
            <person name="Cannon C."/>
            <person name="Castanera R."/>
            <person name="Culley D."/>
            <person name="Daum C."/>
            <person name="Ezra D."/>
            <person name="Gonzalez J."/>
            <person name="Henrissat B."/>
            <person name="Kuo A."/>
            <person name="Liang C."/>
            <person name="Lipzen A."/>
            <person name="Lutzoni F."/>
            <person name="Magnuson J."/>
            <person name="Mondo S."/>
            <person name="Nolan M."/>
            <person name="Ohm R."/>
            <person name="Pangilinan J."/>
            <person name="Park H.-J."/>
            <person name="Ramirez L."/>
            <person name="Alfaro M."/>
            <person name="Sun H."/>
            <person name="Tritt A."/>
            <person name="Yoshinaga Y."/>
            <person name="Zwiers L.-H."/>
            <person name="Turgeon B."/>
            <person name="Goodwin S."/>
            <person name="Spatafora J."/>
            <person name="Crous P."/>
            <person name="Grigoriev I."/>
        </authorList>
    </citation>
    <scope>NUCLEOTIDE SEQUENCE [LARGE SCALE GENOMIC DNA]</scope>
    <source>
        <strain evidence="9">CBS 304.66</strain>
    </source>
</reference>
<organism evidence="8 9">
    <name type="scientific">Lojkania enalia</name>
    <dbReference type="NCBI Taxonomy" id="147567"/>
    <lineage>
        <taxon>Eukaryota</taxon>
        <taxon>Fungi</taxon>
        <taxon>Dikarya</taxon>
        <taxon>Ascomycota</taxon>
        <taxon>Pezizomycotina</taxon>
        <taxon>Dothideomycetes</taxon>
        <taxon>Pleosporomycetidae</taxon>
        <taxon>Pleosporales</taxon>
        <taxon>Pleosporales incertae sedis</taxon>
        <taxon>Lojkania</taxon>
    </lineage>
</organism>
<dbReference type="Pfam" id="PF24340">
    <property type="entry name" value="DH_2"/>
    <property type="match status" value="1"/>
</dbReference>
<evidence type="ECO:0000256" key="1">
    <source>
        <dbReference type="ARBA" id="ARBA00004123"/>
    </source>
</evidence>
<feature type="compositionally biased region" description="Polar residues" evidence="4">
    <location>
        <begin position="1465"/>
        <end position="1481"/>
    </location>
</feature>
<feature type="compositionally biased region" description="Polar residues" evidence="4">
    <location>
        <begin position="280"/>
        <end position="291"/>
    </location>
</feature>
<protein>
    <submittedName>
        <fullName evidence="8">Uncharacterized protein</fullName>
    </submittedName>
</protein>
<dbReference type="Pfam" id="PF24344">
    <property type="entry name" value="PH_23"/>
    <property type="match status" value="1"/>
</dbReference>
<dbReference type="InterPro" id="IPR056416">
    <property type="entry name" value="DH_2_fung"/>
</dbReference>
<feature type="compositionally biased region" description="Acidic residues" evidence="4">
    <location>
        <begin position="1414"/>
        <end position="1441"/>
    </location>
</feature>
<feature type="region of interest" description="Disordered" evidence="4">
    <location>
        <begin position="1047"/>
        <end position="1487"/>
    </location>
</feature>
<evidence type="ECO:0000259" key="6">
    <source>
        <dbReference type="Pfam" id="PF24344"/>
    </source>
</evidence>
<feature type="compositionally biased region" description="Low complexity" evidence="4">
    <location>
        <begin position="1067"/>
        <end position="1083"/>
    </location>
</feature>
<evidence type="ECO:0000313" key="9">
    <source>
        <dbReference type="Proteomes" id="UP000800093"/>
    </source>
</evidence>
<dbReference type="InterPro" id="IPR056222">
    <property type="entry name" value="PH_23"/>
</dbReference>
<dbReference type="GO" id="GO:0005634">
    <property type="term" value="C:nucleus"/>
    <property type="evidence" value="ECO:0007669"/>
    <property type="project" value="UniProtKB-SubCell"/>
</dbReference>
<feature type="compositionally biased region" description="Polar residues" evidence="4">
    <location>
        <begin position="21"/>
        <end position="31"/>
    </location>
</feature>